<name>A0ABP0IZI7_9DINO</name>
<keyword evidence="2" id="KW-0808">Transferase</keyword>
<keyword evidence="3" id="KW-0175">Coiled coil</keyword>
<reference evidence="5 6" key="1">
    <citation type="submission" date="2024-02" db="EMBL/GenBank/DDBJ databases">
        <authorList>
            <person name="Chen Y."/>
            <person name="Shah S."/>
            <person name="Dougan E. K."/>
            <person name="Thang M."/>
            <person name="Chan C."/>
        </authorList>
    </citation>
    <scope>NUCLEOTIDE SEQUENCE [LARGE SCALE GENOMIC DNA]</scope>
</reference>
<evidence type="ECO:0000256" key="2">
    <source>
        <dbReference type="ARBA" id="ARBA00022679"/>
    </source>
</evidence>
<organism evidence="5 6">
    <name type="scientific">Durusdinium trenchii</name>
    <dbReference type="NCBI Taxonomy" id="1381693"/>
    <lineage>
        <taxon>Eukaryota</taxon>
        <taxon>Sar</taxon>
        <taxon>Alveolata</taxon>
        <taxon>Dinophyceae</taxon>
        <taxon>Suessiales</taxon>
        <taxon>Symbiodiniaceae</taxon>
        <taxon>Durusdinium</taxon>
    </lineage>
</organism>
<dbReference type="SUPFAM" id="SSF53335">
    <property type="entry name" value="S-adenosyl-L-methionine-dependent methyltransferases"/>
    <property type="match status" value="1"/>
</dbReference>
<proteinExistence type="predicted"/>
<feature type="compositionally biased region" description="Acidic residues" evidence="4">
    <location>
        <begin position="1095"/>
        <end position="1109"/>
    </location>
</feature>
<feature type="region of interest" description="Disordered" evidence="4">
    <location>
        <begin position="1093"/>
        <end position="1122"/>
    </location>
</feature>
<dbReference type="InterPro" id="IPR029063">
    <property type="entry name" value="SAM-dependent_MTases_sf"/>
</dbReference>
<feature type="region of interest" description="Disordered" evidence="4">
    <location>
        <begin position="1222"/>
        <end position="1327"/>
    </location>
</feature>
<evidence type="ECO:0000313" key="5">
    <source>
        <dbReference type="EMBL" id="CAK9007521.1"/>
    </source>
</evidence>
<dbReference type="GO" id="GO:0008168">
    <property type="term" value="F:methyltransferase activity"/>
    <property type="evidence" value="ECO:0007669"/>
    <property type="project" value="UniProtKB-KW"/>
</dbReference>
<dbReference type="Gene3D" id="3.40.50.150">
    <property type="entry name" value="Vaccinia Virus protein VP39"/>
    <property type="match status" value="1"/>
</dbReference>
<evidence type="ECO:0000256" key="1">
    <source>
        <dbReference type="ARBA" id="ARBA00022603"/>
    </source>
</evidence>
<dbReference type="GO" id="GO:0032259">
    <property type="term" value="P:methylation"/>
    <property type="evidence" value="ECO:0007669"/>
    <property type="project" value="UniProtKB-KW"/>
</dbReference>
<keyword evidence="1 5" id="KW-0489">Methyltransferase</keyword>
<feature type="compositionally biased region" description="Low complexity" evidence="4">
    <location>
        <begin position="418"/>
        <end position="428"/>
    </location>
</feature>
<evidence type="ECO:0000256" key="4">
    <source>
        <dbReference type="SAM" id="MobiDB-lite"/>
    </source>
</evidence>
<feature type="compositionally biased region" description="Basic and acidic residues" evidence="4">
    <location>
        <begin position="450"/>
        <end position="472"/>
    </location>
</feature>
<protein>
    <submittedName>
        <fullName evidence="5">Modification methylase HaeII (M.HaeII) (Cytosine-specific methyltransferase HaeII)</fullName>
    </submittedName>
</protein>
<dbReference type="EMBL" id="CAXAMM010005513">
    <property type="protein sequence ID" value="CAK9007521.1"/>
    <property type="molecule type" value="Genomic_DNA"/>
</dbReference>
<feature type="compositionally biased region" description="Basic and acidic residues" evidence="4">
    <location>
        <begin position="1287"/>
        <end position="1306"/>
    </location>
</feature>
<evidence type="ECO:0000313" key="6">
    <source>
        <dbReference type="Proteomes" id="UP001642464"/>
    </source>
</evidence>
<keyword evidence="6" id="KW-1185">Reference proteome</keyword>
<feature type="region of interest" description="Disordered" evidence="4">
    <location>
        <begin position="403"/>
        <end position="474"/>
    </location>
</feature>
<dbReference type="Proteomes" id="UP001642464">
    <property type="component" value="Unassembled WGS sequence"/>
</dbReference>
<dbReference type="InterPro" id="IPR001525">
    <property type="entry name" value="C5_MeTfrase"/>
</dbReference>
<evidence type="ECO:0000256" key="3">
    <source>
        <dbReference type="SAM" id="Coils"/>
    </source>
</evidence>
<feature type="compositionally biased region" description="Basic and acidic residues" evidence="4">
    <location>
        <begin position="1222"/>
        <end position="1245"/>
    </location>
</feature>
<gene>
    <name evidence="5" type="ORF">SCF082_LOCUS9492</name>
</gene>
<comment type="caution">
    <text evidence="5">The sequence shown here is derived from an EMBL/GenBank/DDBJ whole genome shotgun (WGS) entry which is preliminary data.</text>
</comment>
<dbReference type="Pfam" id="PF00145">
    <property type="entry name" value="DNA_methylase"/>
    <property type="match status" value="1"/>
</dbReference>
<feature type="coiled-coil region" evidence="3">
    <location>
        <begin position="642"/>
        <end position="719"/>
    </location>
</feature>
<feature type="compositionally biased region" description="Basic residues" evidence="4">
    <location>
        <begin position="1250"/>
        <end position="1259"/>
    </location>
</feature>
<sequence length="1711" mass="188425">MADREMSAGDACSGALHKAGRILRYLGRPLKAAEPCCGIGGLRSWAEAAKAPYEAHCALDFDEEIAGFYTSLKEAGAKVVDNVACGPEEGDISHVTLSNLPGCELLVSGPPCQPYAPNGKGEGFKDSRSHIFEVVVEWVIELAWQGTLVAFLLENSVAIATHEFFWKLVERIIISCPWFRVEVVEQDLKCLMPHTRPRVWVRGLRLDCLDSPSCPLPQPLSLAKLCAPKLKLVDFLEPELPNFDPSKLTPTMRGNLAIYKELARDALASGEAAGEIMVMELDRNPLRQYGGALSFDAIPSLRTGGPKFFLVSVSDLASGWKSKKFHRYLSVSERFLLQGHSASLKDHFRTPSAATKASGNAFNVLQVACVIAPLLEAAARAGVLTKVGVKALSMEELSKLVPSEGPHACPDLQHGKKAQAAQAQAANASEPEAVVPTPEVGLNCMKSLKKPKDGKAESEEQKSRREAAELQKSHLAKMSPEERQKWYVTQKEERRLQERSCKRTFSTGVGFAQETEKRSFNENERDVFETSDMWCARMLALKKFDTLEQAEAGFKAECTRAGAKTMVRRGETLLAQFCGVEVAAGTEHALTTGVRQRADLVDQADLQDFKDEVASKTSKAAWRLECDRQAFLEGTLAQPTALLNVSADIAKAKAAEAELEAQWLANLEQSVEDKKAEKAAATDKAKAAVQSVGVEAMGLEAVELDSDQLKEEAEVHQKTVAELLPQVTESIEKLHKKWNKKKEDLVNAKDAQGIHDYLVTVSGDLKEWQLAHPDEPYGDYKCKVKDWKSFLGKCKAQMRKKDKAATKAQTGAVSTAKLASGSTWNGLDLCKGVQALCHLFPEHAQWLAGSSNSCESFEALCILSRNSCAATSEFAAAALAAASDGKLSFDVVRLCKDDLSRALGNHDFMGHAPRTTPEEEEDAFAGGSVEKFFIFHRKTLSELADIIMDKNYTFKTTSPCIWFTDECKRRWHFSDARIEEEWQSALSDNNIPKGVDVFGFTTLAKLPKEKIVNGREISHNRTLQHQESKDISMEDMADAKKSLLFNSDMAIDTQIWDWGNLGFMSQLPALPGYDKPANLKSGSAGCLAKATSVNNEDDDNADLGGDEGDDQPRKPKTSKLSASAAEKLKTLELQRKQVMVCAKWEKSIATTAASVQQSVKSAASYPDLQGFADTCRNWLAQLIILGPKPESFEDQLPDLIGSAGAMTKEIRLSLINQALEKDAQEKRKKQEEERAKATAAKEAEAAKNAATKRKARKKKAQNDDDDAKSAKSKKSSSSSSSSSSRPASDKENEKTKTTNAAGKDDKPDDDDDEAHHQSPSLEVTPESVWGVKTHGCTLFAELLSDLASNSDNVKSHNAADVGEKTFFKTLGHAEPFTSFKSIIVQDEKDDIGGFGVGDEFFEYPPEGPCHCADAPVLSTFSSLQSRTTTMQDHSLCLDELKSVDNLTPNKAVKIDYKDGMTFGARLFHDHLQMQRWINYKTRNYFLQKHKDVLIEAMSETKTAGPYDKQIMTALCQMSYVEHKEDHSFCGFYDLMMGRVMYCSSGQRFFVGVSATFAVRSSENQFNEAPKTMGQLALWVMKMPSSLWFDGEPTKQCFFAMMCEGDVLVIPPGFIMFETGLGVKTSTMISWAFADPSSDNDHPWKCMYGDALDAIEPVLREEQPNQQKLQYQITCGQRLLKACLGQMSESVDHSHSDSRSHNNDFAAKAGFL</sequence>
<feature type="compositionally biased region" description="Low complexity" evidence="4">
    <location>
        <begin position="1275"/>
        <end position="1286"/>
    </location>
</feature>
<accession>A0ABP0IZI7</accession>